<dbReference type="InterPro" id="IPR011990">
    <property type="entry name" value="TPR-like_helical_dom_sf"/>
</dbReference>
<evidence type="ECO:0000256" key="1">
    <source>
        <dbReference type="PROSITE-ProRule" id="PRU00339"/>
    </source>
</evidence>
<evidence type="ECO:0000259" key="2">
    <source>
        <dbReference type="Pfam" id="PF17128"/>
    </source>
</evidence>
<dbReference type="InterPro" id="IPR033396">
    <property type="entry name" value="DUF5107"/>
</dbReference>
<dbReference type="RefSeq" id="WP_184747368.1">
    <property type="nucleotide sequence ID" value="NZ_JACHGJ010000005.1"/>
</dbReference>
<dbReference type="Pfam" id="PF17128">
    <property type="entry name" value="DUF5107"/>
    <property type="match status" value="1"/>
</dbReference>
<feature type="domain" description="DUF5107" evidence="2">
    <location>
        <begin position="55"/>
        <end position="239"/>
    </location>
</feature>
<keyword evidence="1" id="KW-0802">TPR repeat</keyword>
<dbReference type="Proteomes" id="UP000587760">
    <property type="component" value="Unassembled WGS sequence"/>
</dbReference>
<proteinExistence type="predicted"/>
<dbReference type="InterPro" id="IPR019734">
    <property type="entry name" value="TPR_rpt"/>
</dbReference>
<dbReference type="SUPFAM" id="SSF48452">
    <property type="entry name" value="TPR-like"/>
    <property type="match status" value="1"/>
</dbReference>
<dbReference type="Gene3D" id="1.25.40.10">
    <property type="entry name" value="Tetratricopeptide repeat domain"/>
    <property type="match status" value="1"/>
</dbReference>
<comment type="caution">
    <text evidence="3">The sequence shown here is derived from an EMBL/GenBank/DDBJ whole genome shotgun (WGS) entry which is preliminary data.</text>
</comment>
<organism evidence="3 4">
    <name type="scientific">Spirochaeta isovalerica</name>
    <dbReference type="NCBI Taxonomy" id="150"/>
    <lineage>
        <taxon>Bacteria</taxon>
        <taxon>Pseudomonadati</taxon>
        <taxon>Spirochaetota</taxon>
        <taxon>Spirochaetia</taxon>
        <taxon>Spirochaetales</taxon>
        <taxon>Spirochaetaceae</taxon>
        <taxon>Spirochaeta</taxon>
    </lineage>
</organism>
<gene>
    <name evidence="3" type="ORF">HNR50_002796</name>
</gene>
<feature type="repeat" description="TPR" evidence="1">
    <location>
        <begin position="495"/>
        <end position="528"/>
    </location>
</feature>
<sequence length="681" mass="78788">MSVNIDKIKIPGSLPGKTNPLPMFRHRERNRPSAYDNSFLEKDKKLFAWETGFRVLPYAMQDSYTREKKELELKVIDLENEHLRARFLPDFGGRLISLFDKHKGKELLFSNPVFQPANLATRDAWFSGGIEWNISQFGHSYLTCEPVFFASVTDREENEFLRMYEYERNRGIFFSVDFHLPPGARQLGAHVRIVNDNSYKVPMYWWTNIALPEEKDIRVFSETDQVIYIKPESNISEKNIHRFGRASLTDLPSLPGKDASRPMNFTFSSEYFFQNPEGLSSPWEAAVYNDGYIFYERSTDLLLYRKMFCWGTHKGGRNWCDFLSEPGKGDYLEVQAGLAPTQLHGLEMPGETEWQFTQIFGSAQIEPADAYGDWKRSRDNVRKELDRELDSGEVKKRDEIYRACALLKPEKIIHKGSGWGALELAFRKSAGINKSIPVGMAFPESSMGREQQLWLDLLATGSSGGADGMEITSWMVDPRWEPLLRNWAGKSQKDPRPLILLGVLNFERGDAEEAVKNWQDSLSVQPTALAWRNLAIALLDWKKPDQALDAMRRAVALSNKTERVYLIRELMDMLIENRYYDEAWKYFKTLPDDEAGDERVMIPAAIAAFHKDIRDFLEKVFLHPFANIKEGETALADLWFLYRTRLEAERRGVPEDDRLLREIRKVETPPDNIDFTMTERD</sequence>
<name>A0A841RB17_9SPIO</name>
<keyword evidence="4" id="KW-1185">Reference proteome</keyword>
<accession>A0A841RB17</accession>
<evidence type="ECO:0000313" key="3">
    <source>
        <dbReference type="EMBL" id="MBB6481123.1"/>
    </source>
</evidence>
<protein>
    <submittedName>
        <fullName evidence="3">Tetratricopeptide (TPR) repeat protein</fullName>
    </submittedName>
</protein>
<dbReference type="AlphaFoldDB" id="A0A841RB17"/>
<dbReference type="PROSITE" id="PS50005">
    <property type="entry name" value="TPR"/>
    <property type="match status" value="1"/>
</dbReference>
<dbReference type="EMBL" id="JACHGJ010000005">
    <property type="protein sequence ID" value="MBB6481123.1"/>
    <property type="molecule type" value="Genomic_DNA"/>
</dbReference>
<reference evidence="3 4" key="1">
    <citation type="submission" date="2020-08" db="EMBL/GenBank/DDBJ databases">
        <title>Genomic Encyclopedia of Type Strains, Phase IV (KMG-IV): sequencing the most valuable type-strain genomes for metagenomic binning, comparative biology and taxonomic classification.</title>
        <authorList>
            <person name="Goeker M."/>
        </authorList>
    </citation>
    <scope>NUCLEOTIDE SEQUENCE [LARGE SCALE GENOMIC DNA]</scope>
    <source>
        <strain evidence="3 4">DSM 2461</strain>
    </source>
</reference>
<evidence type="ECO:0000313" key="4">
    <source>
        <dbReference type="Proteomes" id="UP000587760"/>
    </source>
</evidence>